<keyword evidence="4" id="KW-1185">Reference proteome</keyword>
<feature type="region of interest" description="Disordered" evidence="1">
    <location>
        <begin position="1"/>
        <end position="22"/>
    </location>
</feature>
<dbReference type="PANTHER" id="PTHR43591">
    <property type="entry name" value="METHYLTRANSFERASE"/>
    <property type="match status" value="1"/>
</dbReference>
<evidence type="ECO:0000259" key="2">
    <source>
        <dbReference type="Pfam" id="PF08241"/>
    </source>
</evidence>
<sequence>MPFATLRKRPSEKPLPSGSGGVTSNHTLIALLDRVDRHPGQVALRTRSYELLGPAAGSRVVDVGCGAGLAVAEMAALGAEPIGLDVDAQMIEVARSRHPGLEFRRADARDLPFGDGELTGYRADKVYHALDDPARATAEAWRVLAPGGRIVLVGQDWDTFVIDSDDPALTRVMVHARAEAVPSPHAARRHRNLLLDAGFADVTAEVRTGVFTDGSFLPIATGLAEGAYAAGAVTRRQADDWIAEQLGRARRGRLFLAVPMFLAAARRP</sequence>
<reference evidence="4" key="1">
    <citation type="submission" date="2017-01" db="EMBL/GenBank/DDBJ databases">
        <authorList>
            <person name="Varghese N."/>
            <person name="Submissions S."/>
        </authorList>
    </citation>
    <scope>NUCLEOTIDE SEQUENCE [LARGE SCALE GENOMIC DNA]</scope>
    <source>
        <strain evidence="4">ATCC 12950</strain>
    </source>
</reference>
<dbReference type="STRING" id="58117.SAMN05421833_13551"/>
<dbReference type="CDD" id="cd02440">
    <property type="entry name" value="AdoMet_MTases"/>
    <property type="match status" value="1"/>
</dbReference>
<keyword evidence="3" id="KW-0489">Methyltransferase</keyword>
<dbReference type="Gene3D" id="3.40.50.150">
    <property type="entry name" value="Vaccinia Virus protein VP39"/>
    <property type="match status" value="1"/>
</dbReference>
<dbReference type="GO" id="GO:0032259">
    <property type="term" value="P:methylation"/>
    <property type="evidence" value="ECO:0007669"/>
    <property type="project" value="UniProtKB-KW"/>
</dbReference>
<dbReference type="AlphaFoldDB" id="A0A1N7H1N0"/>
<dbReference type="EMBL" id="FTNI01000035">
    <property type="protein sequence ID" value="SIS18588.1"/>
    <property type="molecule type" value="Genomic_DNA"/>
</dbReference>
<keyword evidence="3" id="KW-0808">Transferase</keyword>
<name>A0A1N7H1N0_9ACTN</name>
<dbReference type="PANTHER" id="PTHR43591:SF110">
    <property type="entry name" value="RHODANESE DOMAIN-CONTAINING PROTEIN"/>
    <property type="match status" value="1"/>
</dbReference>
<accession>A0A1N7H1N0</accession>
<dbReference type="GO" id="GO:0008757">
    <property type="term" value="F:S-adenosylmethionine-dependent methyltransferase activity"/>
    <property type="evidence" value="ECO:0007669"/>
    <property type="project" value="InterPro"/>
</dbReference>
<dbReference type="Proteomes" id="UP000186096">
    <property type="component" value="Unassembled WGS sequence"/>
</dbReference>
<feature type="domain" description="Methyltransferase type 11" evidence="2">
    <location>
        <begin position="61"/>
        <end position="152"/>
    </location>
</feature>
<dbReference type="InterPro" id="IPR013216">
    <property type="entry name" value="Methyltransf_11"/>
</dbReference>
<proteinExistence type="predicted"/>
<evidence type="ECO:0000313" key="3">
    <source>
        <dbReference type="EMBL" id="SIS18588.1"/>
    </source>
</evidence>
<dbReference type="SUPFAM" id="SSF53335">
    <property type="entry name" value="S-adenosyl-L-methionine-dependent methyltransferases"/>
    <property type="match status" value="1"/>
</dbReference>
<evidence type="ECO:0000256" key="1">
    <source>
        <dbReference type="SAM" id="MobiDB-lite"/>
    </source>
</evidence>
<feature type="compositionally biased region" description="Basic residues" evidence="1">
    <location>
        <begin position="1"/>
        <end position="10"/>
    </location>
</feature>
<protein>
    <submittedName>
        <fullName evidence="3">Methyltransferase domain-containing protein</fullName>
    </submittedName>
</protein>
<dbReference type="InterPro" id="IPR029063">
    <property type="entry name" value="SAM-dependent_MTases_sf"/>
</dbReference>
<gene>
    <name evidence="3" type="ORF">SAMN05421833_13551</name>
</gene>
<organism evidence="3 4">
    <name type="scientific">Microbispora rosea</name>
    <dbReference type="NCBI Taxonomy" id="58117"/>
    <lineage>
        <taxon>Bacteria</taxon>
        <taxon>Bacillati</taxon>
        <taxon>Actinomycetota</taxon>
        <taxon>Actinomycetes</taxon>
        <taxon>Streptosporangiales</taxon>
        <taxon>Streptosporangiaceae</taxon>
        <taxon>Microbispora</taxon>
    </lineage>
</organism>
<evidence type="ECO:0000313" key="4">
    <source>
        <dbReference type="Proteomes" id="UP000186096"/>
    </source>
</evidence>
<dbReference type="Pfam" id="PF08241">
    <property type="entry name" value="Methyltransf_11"/>
    <property type="match status" value="1"/>
</dbReference>